<dbReference type="Gene3D" id="3.90.180.10">
    <property type="entry name" value="Medium-chain alcohol dehydrogenases, catalytic domain"/>
    <property type="match status" value="1"/>
</dbReference>
<keyword evidence="4 6" id="KW-0862">Zinc</keyword>
<evidence type="ECO:0000259" key="7">
    <source>
        <dbReference type="SMART" id="SM00829"/>
    </source>
</evidence>
<accession>A0ABR1VFQ1</accession>
<comment type="similarity">
    <text evidence="2 6">Belongs to the zinc-containing alcohol dehydrogenase family.</text>
</comment>
<gene>
    <name evidence="8" type="ORF">PG994_005425</name>
</gene>
<dbReference type="Pfam" id="PF08240">
    <property type="entry name" value="ADH_N"/>
    <property type="match status" value="1"/>
</dbReference>
<evidence type="ECO:0000313" key="8">
    <source>
        <dbReference type="EMBL" id="KAK8068809.1"/>
    </source>
</evidence>
<protein>
    <recommendedName>
        <fullName evidence="7">Enoyl reductase (ER) domain-containing protein</fullName>
    </recommendedName>
</protein>
<evidence type="ECO:0000256" key="6">
    <source>
        <dbReference type="RuleBase" id="RU361277"/>
    </source>
</evidence>
<dbReference type="InterPro" id="IPR002328">
    <property type="entry name" value="ADH_Zn_CS"/>
</dbReference>
<keyword evidence="9" id="KW-1185">Reference proteome</keyword>
<dbReference type="SMART" id="SM00829">
    <property type="entry name" value="PKS_ER"/>
    <property type="match status" value="1"/>
</dbReference>
<dbReference type="InterPro" id="IPR013154">
    <property type="entry name" value="ADH-like_N"/>
</dbReference>
<keyword evidence="5" id="KW-0560">Oxidoreductase</keyword>
<proteinExistence type="inferred from homology"/>
<evidence type="ECO:0000313" key="9">
    <source>
        <dbReference type="Proteomes" id="UP001480595"/>
    </source>
</evidence>
<name>A0ABR1VFQ1_9PEZI</name>
<organism evidence="8 9">
    <name type="scientific">Apiospora phragmitis</name>
    <dbReference type="NCBI Taxonomy" id="2905665"/>
    <lineage>
        <taxon>Eukaryota</taxon>
        <taxon>Fungi</taxon>
        <taxon>Dikarya</taxon>
        <taxon>Ascomycota</taxon>
        <taxon>Pezizomycotina</taxon>
        <taxon>Sordariomycetes</taxon>
        <taxon>Xylariomycetidae</taxon>
        <taxon>Amphisphaeriales</taxon>
        <taxon>Apiosporaceae</taxon>
        <taxon>Apiospora</taxon>
    </lineage>
</organism>
<dbReference type="InterPro" id="IPR020843">
    <property type="entry name" value="ER"/>
</dbReference>
<keyword evidence="3 6" id="KW-0479">Metal-binding</keyword>
<dbReference type="EMBL" id="JAQQWL010000006">
    <property type="protein sequence ID" value="KAK8068809.1"/>
    <property type="molecule type" value="Genomic_DNA"/>
</dbReference>
<dbReference type="InterPro" id="IPR013149">
    <property type="entry name" value="ADH-like_C"/>
</dbReference>
<evidence type="ECO:0000256" key="2">
    <source>
        <dbReference type="ARBA" id="ARBA00008072"/>
    </source>
</evidence>
<dbReference type="SUPFAM" id="SSF50129">
    <property type="entry name" value="GroES-like"/>
    <property type="match status" value="1"/>
</dbReference>
<dbReference type="Pfam" id="PF00107">
    <property type="entry name" value="ADH_zinc_N"/>
    <property type="match status" value="1"/>
</dbReference>
<reference evidence="8 9" key="1">
    <citation type="submission" date="2023-01" db="EMBL/GenBank/DDBJ databases">
        <title>Analysis of 21 Apiospora genomes using comparative genomics revels a genus with tremendous synthesis potential of carbohydrate active enzymes and secondary metabolites.</title>
        <authorList>
            <person name="Sorensen T."/>
        </authorList>
    </citation>
    <scope>NUCLEOTIDE SEQUENCE [LARGE SCALE GENOMIC DNA]</scope>
    <source>
        <strain evidence="8 9">CBS 135458</strain>
    </source>
</reference>
<dbReference type="Proteomes" id="UP001480595">
    <property type="component" value="Unassembled WGS sequence"/>
</dbReference>
<dbReference type="Gene3D" id="3.40.50.720">
    <property type="entry name" value="NAD(P)-binding Rossmann-like Domain"/>
    <property type="match status" value="1"/>
</dbReference>
<sequence length="381" mass="40151">MDSSPVKSRALVARGPFSEGKWAMEEVTLREIREDEVLVEMVASGLCHTDLHCGDTPDDKGVPGVYYPRVLGHEGSGYVQKVGSAVTHVKPGDPVLLSFTYCGHCHVCKTGPASHCTSFFKINFTGGPVFTPQSQPSEALGGLFFGQSSFAQHTIASAKSVVNVGGLGLTRDDLKVLAPFGCGLLTGSGTVANVAKAGPDDAIAIMGLGGVGLAAAMAAKKAGCRQIIGVDRIPARLALAKTMGATHTIDTTTSGDLVEALRNAADGLGPTVAIDASGHQPLVVAAIEATRYMGRIIQVGAGMPDAAVTLPMQTWMDSGKQYFGAVMARCNTAEYIPQMIQWWKDGEFPFETLVQSFSFDDWEGAIESMIKGTVVKPIMVW</sequence>
<feature type="domain" description="Enoyl reductase (ER)" evidence="7">
    <location>
        <begin position="15"/>
        <end position="375"/>
    </location>
</feature>
<dbReference type="SUPFAM" id="SSF51735">
    <property type="entry name" value="NAD(P)-binding Rossmann-fold domains"/>
    <property type="match status" value="1"/>
</dbReference>
<evidence type="ECO:0000256" key="5">
    <source>
        <dbReference type="ARBA" id="ARBA00023002"/>
    </source>
</evidence>
<dbReference type="RefSeq" id="XP_066716103.1">
    <property type="nucleotide sequence ID" value="XM_066856834.1"/>
</dbReference>
<dbReference type="InterPro" id="IPR036291">
    <property type="entry name" value="NAD(P)-bd_dom_sf"/>
</dbReference>
<evidence type="ECO:0000256" key="1">
    <source>
        <dbReference type="ARBA" id="ARBA00001947"/>
    </source>
</evidence>
<dbReference type="InterPro" id="IPR011032">
    <property type="entry name" value="GroES-like_sf"/>
</dbReference>
<evidence type="ECO:0000256" key="3">
    <source>
        <dbReference type="ARBA" id="ARBA00022723"/>
    </source>
</evidence>
<dbReference type="PANTHER" id="PTHR43350:SF2">
    <property type="entry name" value="GROES-LIKE ZINC-BINDING ALCOHOL DEHYDROGENASE FAMILY PROTEIN"/>
    <property type="match status" value="1"/>
</dbReference>
<dbReference type="PANTHER" id="PTHR43350">
    <property type="entry name" value="NAD-DEPENDENT ALCOHOL DEHYDROGENASE"/>
    <property type="match status" value="1"/>
</dbReference>
<dbReference type="PROSITE" id="PS00059">
    <property type="entry name" value="ADH_ZINC"/>
    <property type="match status" value="1"/>
</dbReference>
<comment type="caution">
    <text evidence="8">The sequence shown here is derived from an EMBL/GenBank/DDBJ whole genome shotgun (WGS) entry which is preliminary data.</text>
</comment>
<dbReference type="CDD" id="cd08278">
    <property type="entry name" value="benzyl_alcohol_DH"/>
    <property type="match status" value="1"/>
</dbReference>
<comment type="cofactor">
    <cofactor evidence="1 6">
        <name>Zn(2+)</name>
        <dbReference type="ChEBI" id="CHEBI:29105"/>
    </cofactor>
</comment>
<dbReference type="GeneID" id="92089897"/>
<evidence type="ECO:0000256" key="4">
    <source>
        <dbReference type="ARBA" id="ARBA00022833"/>
    </source>
</evidence>